<feature type="domain" description="TECPR1-like DysF" evidence="2">
    <location>
        <begin position="104"/>
        <end position="233"/>
    </location>
</feature>
<dbReference type="OrthoDB" id="72441at2759"/>
<gene>
    <name evidence="3" type="ORF">NEOLEDRAFT_1126163</name>
</gene>
<feature type="compositionally biased region" description="Polar residues" evidence="1">
    <location>
        <begin position="448"/>
        <end position="462"/>
    </location>
</feature>
<reference evidence="3 4" key="1">
    <citation type="journal article" date="2016" name="Mol. Biol. Evol.">
        <title>Comparative Genomics of Early-Diverging Mushroom-Forming Fungi Provides Insights into the Origins of Lignocellulose Decay Capabilities.</title>
        <authorList>
            <person name="Nagy L.G."/>
            <person name="Riley R."/>
            <person name="Tritt A."/>
            <person name="Adam C."/>
            <person name="Daum C."/>
            <person name="Floudas D."/>
            <person name="Sun H."/>
            <person name="Yadav J.S."/>
            <person name="Pangilinan J."/>
            <person name="Larsson K.H."/>
            <person name="Matsuura K."/>
            <person name="Barry K."/>
            <person name="Labutti K."/>
            <person name="Kuo R."/>
            <person name="Ohm R.A."/>
            <person name="Bhattacharya S.S."/>
            <person name="Shirouzu T."/>
            <person name="Yoshinaga Y."/>
            <person name="Martin F.M."/>
            <person name="Grigoriev I.V."/>
            <person name="Hibbett D.S."/>
        </authorList>
    </citation>
    <scope>NUCLEOTIDE SEQUENCE [LARGE SCALE GENOMIC DNA]</scope>
    <source>
        <strain evidence="3 4">HHB14362 ss-1</strain>
    </source>
</reference>
<dbReference type="Proteomes" id="UP000076761">
    <property type="component" value="Unassembled WGS sequence"/>
</dbReference>
<accession>A0A165W2I0</accession>
<dbReference type="Pfam" id="PF06398">
    <property type="entry name" value="Pex24p"/>
    <property type="match status" value="1"/>
</dbReference>
<dbReference type="GO" id="GO:0007031">
    <property type="term" value="P:peroxisome organization"/>
    <property type="evidence" value="ECO:0007669"/>
    <property type="project" value="UniProtKB-ARBA"/>
</dbReference>
<dbReference type="AlphaFoldDB" id="A0A165W2I0"/>
<proteinExistence type="predicted"/>
<feature type="region of interest" description="Disordered" evidence="1">
    <location>
        <begin position="441"/>
        <end position="472"/>
    </location>
</feature>
<name>A0A165W2I0_9AGAM</name>
<dbReference type="STRING" id="1314782.A0A165W2I0"/>
<dbReference type="InterPro" id="IPR010482">
    <property type="entry name" value="TECPR1-like_DysF"/>
</dbReference>
<feature type="region of interest" description="Disordered" evidence="1">
    <location>
        <begin position="250"/>
        <end position="275"/>
    </location>
</feature>
<dbReference type="GO" id="GO:0005778">
    <property type="term" value="C:peroxisomal membrane"/>
    <property type="evidence" value="ECO:0007669"/>
    <property type="project" value="UniProtKB-ARBA"/>
</dbReference>
<feature type="region of interest" description="Disordered" evidence="1">
    <location>
        <begin position="1"/>
        <end position="34"/>
    </location>
</feature>
<protein>
    <recommendedName>
        <fullName evidence="2">TECPR1-like DysF domain-containing protein</fullName>
    </recommendedName>
</protein>
<dbReference type="EMBL" id="KV425551">
    <property type="protein sequence ID" value="KZT30573.1"/>
    <property type="molecule type" value="Genomic_DNA"/>
</dbReference>
<feature type="compositionally biased region" description="Low complexity" evidence="1">
    <location>
        <begin position="258"/>
        <end position="270"/>
    </location>
</feature>
<evidence type="ECO:0000313" key="4">
    <source>
        <dbReference type="Proteomes" id="UP000076761"/>
    </source>
</evidence>
<keyword evidence="4" id="KW-1185">Reference proteome</keyword>
<organism evidence="3 4">
    <name type="scientific">Neolentinus lepideus HHB14362 ss-1</name>
    <dbReference type="NCBI Taxonomy" id="1314782"/>
    <lineage>
        <taxon>Eukaryota</taxon>
        <taxon>Fungi</taxon>
        <taxon>Dikarya</taxon>
        <taxon>Basidiomycota</taxon>
        <taxon>Agaricomycotina</taxon>
        <taxon>Agaricomycetes</taxon>
        <taxon>Gloeophyllales</taxon>
        <taxon>Gloeophyllaceae</taxon>
        <taxon>Neolentinus</taxon>
    </lineage>
</organism>
<sequence length="472" mass="53746">MSSDSQVPSQDNHVVEQGPPPPTWMKANDPTEANDARQAIAKRIGRGPLAWLQSVHVYSKPKDRIKRDLLVGGGPEGPSQPAGLAQSRSSTIGEVQINSPVVSEDPSKDQYRWAILYENQRGVTLFSSSYYSRLSLLPTDPPAFTLPYAGPSTSTSVREARRHQPKITKLSEYPLPDGTWEWVSQCWMIDMREDGEVQHDGFEYNWLFRRHYWRAEVGKFNAGGWVRRRRWVRLMVRRVESVTGKMIGDIEDVENSGPSSVRPSPDPSVVGLPFDKESTGERIDTGIWKGDQEMDWQRCHAMLKRLPRDRRKLELWAVWLGLPHHMSPVSSLLSVSDSASTQQQLWRKWTEDEEPLPSEVAFVNRVFTTAAHVHLEYIAPVVRVKFGQLFGMFIYPDSRLRFMQQLDQAGVLPDLDSVHEYRKGSIEDRLIAREFRSYVTEQKKTNHSESNTSLSTSPQDNGDQPKDFGSCA</sequence>
<dbReference type="InParanoid" id="A0A165W2I0"/>
<evidence type="ECO:0000313" key="3">
    <source>
        <dbReference type="EMBL" id="KZT30573.1"/>
    </source>
</evidence>
<feature type="compositionally biased region" description="Polar residues" evidence="1">
    <location>
        <begin position="1"/>
        <end position="12"/>
    </location>
</feature>
<evidence type="ECO:0000256" key="1">
    <source>
        <dbReference type="SAM" id="MobiDB-lite"/>
    </source>
</evidence>
<evidence type="ECO:0000259" key="2">
    <source>
        <dbReference type="Pfam" id="PF06398"/>
    </source>
</evidence>